<gene>
    <name evidence="1" type="ORF">NCTC13100_00742</name>
</gene>
<name>A0A379DIP7_9PORP</name>
<dbReference type="Proteomes" id="UP000254263">
    <property type="component" value="Unassembled WGS sequence"/>
</dbReference>
<dbReference type="AlphaFoldDB" id="A0A379DIP7"/>
<evidence type="ECO:0000313" key="2">
    <source>
        <dbReference type="Proteomes" id="UP000254263"/>
    </source>
</evidence>
<protein>
    <submittedName>
        <fullName evidence="1">Uncharacterized protein</fullName>
    </submittedName>
</protein>
<dbReference type="EMBL" id="UGTI01000001">
    <property type="protein sequence ID" value="SUB77615.1"/>
    <property type="molecule type" value="Genomic_DNA"/>
</dbReference>
<accession>A0A379DIP7</accession>
<evidence type="ECO:0000313" key="1">
    <source>
        <dbReference type="EMBL" id="SUB77615.1"/>
    </source>
</evidence>
<organism evidence="1 2">
    <name type="scientific">Porphyromonas macacae</name>
    <dbReference type="NCBI Taxonomy" id="28115"/>
    <lineage>
        <taxon>Bacteria</taxon>
        <taxon>Pseudomonadati</taxon>
        <taxon>Bacteroidota</taxon>
        <taxon>Bacteroidia</taxon>
        <taxon>Bacteroidales</taxon>
        <taxon>Porphyromonadaceae</taxon>
        <taxon>Porphyromonas</taxon>
    </lineage>
</organism>
<proteinExistence type="predicted"/>
<reference evidence="1 2" key="1">
    <citation type="submission" date="2018-06" db="EMBL/GenBank/DDBJ databases">
        <authorList>
            <consortium name="Pathogen Informatics"/>
            <person name="Doyle S."/>
        </authorList>
    </citation>
    <scope>NUCLEOTIDE SEQUENCE [LARGE SCALE GENOMIC DNA]</scope>
    <source>
        <strain evidence="1 2">NCTC13100</strain>
    </source>
</reference>
<sequence>MKRKRVSHILKKFLIKLIFIVPLSLTKRLKHTASILPARNKSLRMDFFQK</sequence>